<dbReference type="EMBL" id="LT841358">
    <property type="protein sequence ID" value="SMH71247.1"/>
    <property type="molecule type" value="Genomic_DNA"/>
</dbReference>
<sequence>MTSKIQEFVWLELKPQQRFKDDQENQVLKIIQYATEFAFFVLRSKSEMRLIVRTTNMNQKIFGTIDGLTVERIDRPHFEQMVTRYLALKNHFMVPLVDLAKIVKSDVYSKLWQQSSGCMMACFVQDQTKKISNVIHDQVTSLESKMSKKNAVFSSKRKIDLAEAKSKLAGHNLYNCFIIFGVEATLHKFSELDAEKRNSVNQEKILFENHIANLKKDLTEEQFKKERKKQNSIHHDNIKKIKDAFKLEVERSRADIVRSAKTLDGIINVVLLNSFSHRITSRKIRFMYGKKTFRQKLAELFSVKSIDPYTFMPQKLHSKSLALSDIELVFFLSFPQEKDIQIINFGVGVTPTFVHSPAQDLSLTDLTMQCHPHQVSSKDQDRLNRSVYHSLKVHCEKCGIMINVRKDGKTEY</sequence>
<accession>A0A2H1FEQ8</accession>
<evidence type="ECO:0000313" key="2">
    <source>
        <dbReference type="Proteomes" id="UP000230607"/>
    </source>
</evidence>
<evidence type="ECO:0000313" key="1">
    <source>
        <dbReference type="EMBL" id="SMH71247.1"/>
    </source>
</evidence>
<proteinExistence type="predicted"/>
<keyword evidence="2" id="KW-1185">Reference proteome</keyword>
<dbReference type="Proteomes" id="UP000230607">
    <property type="component" value="Chromosome 1"/>
</dbReference>
<gene>
    <name evidence="1" type="ORF">NCS_11054</name>
</gene>
<organism evidence="1 2">
    <name type="scientific">Candidatus Nitrosotalea okcheonensis</name>
    <dbReference type="NCBI Taxonomy" id="1903276"/>
    <lineage>
        <taxon>Archaea</taxon>
        <taxon>Nitrososphaerota</taxon>
        <taxon>Nitrososphaeria</taxon>
        <taxon>Nitrosotaleales</taxon>
        <taxon>Nitrosotaleaceae</taxon>
        <taxon>Nitrosotalea</taxon>
    </lineage>
</organism>
<reference evidence="2" key="1">
    <citation type="submission" date="2017-03" db="EMBL/GenBank/DDBJ databases">
        <authorList>
            <person name="Herbold C."/>
        </authorList>
    </citation>
    <scope>NUCLEOTIDE SEQUENCE [LARGE SCALE GENOMIC DNA]</scope>
</reference>
<name>A0A2H1FEQ8_9ARCH</name>
<dbReference type="RefSeq" id="WP_157927251.1">
    <property type="nucleotide sequence ID" value="NZ_LT841358.1"/>
</dbReference>
<protein>
    <submittedName>
        <fullName evidence="1">Uncharacterized protein</fullName>
    </submittedName>
</protein>
<dbReference type="AlphaFoldDB" id="A0A2H1FEQ8"/>